<dbReference type="PRINTS" id="PR00094">
    <property type="entry name" value="ADENYLTKNASE"/>
</dbReference>
<evidence type="ECO:0000256" key="3">
    <source>
        <dbReference type="ARBA" id="ARBA00022741"/>
    </source>
</evidence>
<dbReference type="AlphaFoldDB" id="A0A2M6XUY5"/>
<comment type="subunit">
    <text evidence="6">Monomer.</text>
</comment>
<protein>
    <recommendedName>
        <fullName evidence="6">Adenylate kinase</fullName>
        <ecNumber evidence="6">2.7.4.3</ecNumber>
    </recommendedName>
</protein>
<dbReference type="InterPro" id="IPR027417">
    <property type="entry name" value="P-loop_NTPase"/>
</dbReference>
<comment type="similarity">
    <text evidence="5">Belongs to the adenylate kinase family.</text>
</comment>
<proteinExistence type="inferred from homology"/>
<evidence type="ECO:0000256" key="6">
    <source>
        <dbReference type="RuleBase" id="RU003331"/>
    </source>
</evidence>
<evidence type="ECO:0000256" key="5">
    <source>
        <dbReference type="RuleBase" id="RU003330"/>
    </source>
</evidence>
<dbReference type="GO" id="GO:0005737">
    <property type="term" value="C:cytoplasm"/>
    <property type="evidence" value="ECO:0007669"/>
    <property type="project" value="UniProtKB-SubCell"/>
</dbReference>
<evidence type="ECO:0000256" key="2">
    <source>
        <dbReference type="ARBA" id="ARBA00022727"/>
    </source>
</evidence>
<keyword evidence="2" id="KW-0545">Nucleotide biosynthesis</keyword>
<evidence type="ECO:0000313" key="8">
    <source>
        <dbReference type="Proteomes" id="UP000229784"/>
    </source>
</evidence>
<name>A0A2M6XUY5_9BACT</name>
<dbReference type="CDD" id="cd01428">
    <property type="entry name" value="ADK"/>
    <property type="match status" value="1"/>
</dbReference>
<evidence type="ECO:0000256" key="4">
    <source>
        <dbReference type="ARBA" id="ARBA00022777"/>
    </source>
</evidence>
<dbReference type="EC" id="2.7.4.3" evidence="6"/>
<gene>
    <name evidence="7" type="ORF">COT20_00885</name>
</gene>
<dbReference type="SUPFAM" id="SSF52540">
    <property type="entry name" value="P-loop containing nucleoside triphosphate hydrolases"/>
    <property type="match status" value="1"/>
</dbReference>
<dbReference type="GO" id="GO:0004017">
    <property type="term" value="F:AMP kinase activity"/>
    <property type="evidence" value="ECO:0007669"/>
    <property type="project" value="UniProtKB-EC"/>
</dbReference>
<comment type="caution">
    <text evidence="7">The sequence shown here is derived from an EMBL/GenBank/DDBJ whole genome shotgun (WGS) entry which is preliminary data.</text>
</comment>
<comment type="subcellular location">
    <subcellularLocation>
        <location evidence="6">Cytoplasm</location>
    </subcellularLocation>
</comment>
<organism evidence="7 8">
    <name type="scientific">bacterium (Candidatus Gribaldobacteria) CG08_land_8_20_14_0_20_39_15</name>
    <dbReference type="NCBI Taxonomy" id="2014273"/>
    <lineage>
        <taxon>Bacteria</taxon>
        <taxon>Candidatus Gribaldobacteria</taxon>
    </lineage>
</organism>
<dbReference type="GO" id="GO:0005524">
    <property type="term" value="F:ATP binding"/>
    <property type="evidence" value="ECO:0007669"/>
    <property type="project" value="UniProtKB-KW"/>
</dbReference>
<dbReference type="EMBL" id="PEXQ01000020">
    <property type="protein sequence ID" value="PIU16215.1"/>
    <property type="molecule type" value="Genomic_DNA"/>
</dbReference>
<dbReference type="InterPro" id="IPR000850">
    <property type="entry name" value="Adenylat/UMP-CMP_kin"/>
</dbReference>
<reference evidence="8" key="1">
    <citation type="submission" date="2017-09" db="EMBL/GenBank/DDBJ databases">
        <title>Depth-based differentiation of microbial function through sediment-hosted aquifers and enrichment of novel symbionts in the deep terrestrial subsurface.</title>
        <authorList>
            <person name="Probst A.J."/>
            <person name="Ladd B."/>
            <person name="Jarett J.K."/>
            <person name="Geller-Mcgrath D.E."/>
            <person name="Sieber C.M.K."/>
            <person name="Emerson J.B."/>
            <person name="Anantharaman K."/>
            <person name="Thomas B.C."/>
            <person name="Malmstrom R."/>
            <person name="Stieglmeier M."/>
            <person name="Klingl A."/>
            <person name="Woyke T."/>
            <person name="Ryan C.M."/>
            <person name="Banfield J.F."/>
        </authorList>
    </citation>
    <scope>NUCLEOTIDE SEQUENCE [LARGE SCALE GENOMIC DNA]</scope>
</reference>
<keyword evidence="3 6" id="KW-0547">Nucleotide-binding</keyword>
<dbReference type="Proteomes" id="UP000229784">
    <property type="component" value="Unassembled WGS sequence"/>
</dbReference>
<dbReference type="Pfam" id="PF00406">
    <property type="entry name" value="ADK"/>
    <property type="match status" value="1"/>
</dbReference>
<comment type="catalytic activity">
    <reaction evidence="6">
        <text>AMP + ATP = 2 ADP</text>
        <dbReference type="Rhea" id="RHEA:12973"/>
        <dbReference type="ChEBI" id="CHEBI:30616"/>
        <dbReference type="ChEBI" id="CHEBI:456215"/>
        <dbReference type="ChEBI" id="CHEBI:456216"/>
        <dbReference type="EC" id="2.7.4.3"/>
    </reaction>
</comment>
<keyword evidence="6" id="KW-0067">ATP-binding</keyword>
<evidence type="ECO:0000313" key="7">
    <source>
        <dbReference type="EMBL" id="PIU16215.1"/>
    </source>
</evidence>
<accession>A0A2M6XUY5</accession>
<keyword evidence="4 5" id="KW-0418">Kinase</keyword>
<sequence length="234" mass="26767">MQNIKQKSVIILIGPPGAGKGTQAELLSERLNFYYFETSKMLEASFKGHSAKDFIEIEGEKYYFSKEAELWKKGFLNSPLFVSYLVQEKIRNLYEKGENLLLAGSPRTLLEGEKIMPLLFDLYGKENIKVLVFDISPEQTIFRNSHRRICDLIRHPILYNNETKGLKFCPLDGSALVKRHDLDDPEIIKIRLKEYKERTVPLLQYLEKTGLTIHKIDGAGSVSQVFKLALAAVN</sequence>
<dbReference type="Gene3D" id="3.40.50.300">
    <property type="entry name" value="P-loop containing nucleotide triphosphate hydrolases"/>
    <property type="match status" value="1"/>
</dbReference>
<evidence type="ECO:0000256" key="1">
    <source>
        <dbReference type="ARBA" id="ARBA00022679"/>
    </source>
</evidence>
<keyword evidence="1 5" id="KW-0808">Transferase</keyword>
<dbReference type="PANTHER" id="PTHR23359">
    <property type="entry name" value="NUCLEOTIDE KINASE"/>
    <property type="match status" value="1"/>
</dbReference>